<evidence type="ECO:0000259" key="2">
    <source>
        <dbReference type="Pfam" id="PF00296"/>
    </source>
</evidence>
<dbReference type="InterPro" id="IPR036661">
    <property type="entry name" value="Luciferase-like_sf"/>
</dbReference>
<dbReference type="InterPro" id="IPR050766">
    <property type="entry name" value="Bact_Lucif_Oxidored"/>
</dbReference>
<dbReference type="InterPro" id="IPR019949">
    <property type="entry name" value="CmoO-like"/>
</dbReference>
<dbReference type="EMBL" id="AP019400">
    <property type="protein sequence ID" value="BBI35554.1"/>
    <property type="molecule type" value="Genomic_DNA"/>
</dbReference>
<dbReference type="GO" id="GO:0005829">
    <property type="term" value="C:cytosol"/>
    <property type="evidence" value="ECO:0007669"/>
    <property type="project" value="TreeGrafter"/>
</dbReference>
<name>A0A3T1DBY3_9BACL</name>
<reference evidence="3 4" key="1">
    <citation type="submission" date="2019-01" db="EMBL/GenBank/DDBJ databases">
        <title>Complete genome sequence of Cohnella hallensis HS21 isolated from Korean fir (Abies koreana) rhizospheric soil.</title>
        <authorList>
            <person name="Jiang L."/>
            <person name="Kang S.W."/>
            <person name="Kim S."/>
            <person name="Jung J."/>
            <person name="Kim C.Y."/>
            <person name="Kim D.H."/>
            <person name="Kim S.W."/>
            <person name="Lee J."/>
        </authorList>
    </citation>
    <scope>NUCLEOTIDE SEQUENCE [LARGE SCALE GENOMIC DNA]</scope>
    <source>
        <strain evidence="3 4">HS21</strain>
    </source>
</reference>
<dbReference type="AlphaFoldDB" id="A0A3T1DBY3"/>
<dbReference type="PANTHER" id="PTHR30137">
    <property type="entry name" value="LUCIFERASE-LIKE MONOOXYGENASE"/>
    <property type="match status" value="1"/>
</dbReference>
<dbReference type="OrthoDB" id="9780518at2"/>
<protein>
    <submittedName>
        <fullName evidence="3">Alkanal monooxygenase</fullName>
    </submittedName>
</protein>
<organism evidence="3 4">
    <name type="scientific">Cohnella abietis</name>
    <dbReference type="NCBI Taxonomy" id="2507935"/>
    <lineage>
        <taxon>Bacteria</taxon>
        <taxon>Bacillati</taxon>
        <taxon>Bacillota</taxon>
        <taxon>Bacilli</taxon>
        <taxon>Bacillales</taxon>
        <taxon>Paenibacillaceae</taxon>
        <taxon>Cohnella</taxon>
    </lineage>
</organism>
<dbReference type="GO" id="GO:0016705">
    <property type="term" value="F:oxidoreductase activity, acting on paired donors, with incorporation or reduction of molecular oxygen"/>
    <property type="evidence" value="ECO:0007669"/>
    <property type="project" value="InterPro"/>
</dbReference>
<dbReference type="Gene3D" id="3.20.20.30">
    <property type="entry name" value="Luciferase-like domain"/>
    <property type="match status" value="1"/>
</dbReference>
<dbReference type="PANTHER" id="PTHR30137:SF19">
    <property type="entry name" value="LUCIFERASE-LIKE MONOOXYGENASE"/>
    <property type="match status" value="1"/>
</dbReference>
<evidence type="ECO:0000256" key="1">
    <source>
        <dbReference type="ARBA" id="ARBA00007789"/>
    </source>
</evidence>
<keyword evidence="3" id="KW-0503">Monooxygenase</keyword>
<keyword evidence="4" id="KW-1185">Reference proteome</keyword>
<accession>A0A3T1DBY3</accession>
<dbReference type="Pfam" id="PF00296">
    <property type="entry name" value="Bac_luciferase"/>
    <property type="match status" value="1"/>
</dbReference>
<dbReference type="GO" id="GO:0004497">
    <property type="term" value="F:monooxygenase activity"/>
    <property type="evidence" value="ECO:0007669"/>
    <property type="project" value="UniProtKB-KW"/>
</dbReference>
<dbReference type="Proteomes" id="UP000289856">
    <property type="component" value="Chromosome"/>
</dbReference>
<gene>
    <name evidence="3" type="ORF">KCTCHS21_49530</name>
</gene>
<proteinExistence type="predicted"/>
<evidence type="ECO:0000313" key="3">
    <source>
        <dbReference type="EMBL" id="BBI35554.1"/>
    </source>
</evidence>
<comment type="similarity">
    <text evidence="1">To bacterial alkanal monooxygenase alpha and beta chains.</text>
</comment>
<feature type="domain" description="Luciferase-like" evidence="2">
    <location>
        <begin position="4"/>
        <end position="301"/>
    </location>
</feature>
<dbReference type="NCBIfam" id="TIGR03558">
    <property type="entry name" value="oxido_grp_1"/>
    <property type="match status" value="1"/>
</dbReference>
<evidence type="ECO:0000313" key="4">
    <source>
        <dbReference type="Proteomes" id="UP000289856"/>
    </source>
</evidence>
<dbReference type="RefSeq" id="WP_130614327.1">
    <property type="nucleotide sequence ID" value="NZ_AP019400.1"/>
</dbReference>
<sequence length="345" mass="36951">MALRLGILDQSVVFPGLSTQEALQYTIKLAQLGERLGYERFWIAEHHGTPFSAGPSPEVLAAYLLAQTSTIRIGSGGVMLQHYSPYKVAENFNLLATLAPGRVDLGVGRAPGGMPLTTKALQVGGEQQPLEEKLAELDVFLHGPAGEEHPLAGLQANPLPAEAAEVYVLGTSVASAELAASLGYRYVYALSIHNNPEVAAAAFSAYRAQFQAVRGRQPEALLGIAVVVAPTEEEAVELAGEGVNVRITFEDGQTVNVTSLEQAELFIKQSGKAYTKEVKKSNVVHGTVSSVRRQLLELKETFNIDGFIASNLTADVEKRFRSFELLYEAASGIEDSSALEAQVKG</sequence>
<dbReference type="SUPFAM" id="SSF51679">
    <property type="entry name" value="Bacterial luciferase-like"/>
    <property type="match status" value="1"/>
</dbReference>
<keyword evidence="3" id="KW-0560">Oxidoreductase</keyword>
<dbReference type="KEGG" id="cohn:KCTCHS21_49530"/>
<dbReference type="InterPro" id="IPR011251">
    <property type="entry name" value="Luciferase-like_dom"/>
</dbReference>